<proteinExistence type="predicted"/>
<dbReference type="EMBL" id="OR813779">
    <property type="protein sequence ID" value="WRQ13108.1"/>
    <property type="molecule type" value="Genomic_DNA"/>
</dbReference>
<name>A0AAX4J5U7_9CAUD</name>
<protein>
    <submittedName>
        <fullName evidence="1">Uncharacterized protein</fullName>
    </submittedName>
</protein>
<reference evidence="1" key="1">
    <citation type="submission" date="2023-11" db="EMBL/GenBank/DDBJ databases">
        <title>Complete genome sequence of Vibrio virus vB_VpM-pA2SJ1.</title>
        <authorList>
            <person name="Lim S.J."/>
            <person name="Park S.Y."/>
            <person name="Kim J.H."/>
        </authorList>
    </citation>
    <scope>NUCLEOTIDE SEQUENCE</scope>
</reference>
<accession>A0AAX4J5U7</accession>
<dbReference type="Proteomes" id="UP001432163">
    <property type="component" value="Segment"/>
</dbReference>
<evidence type="ECO:0000313" key="1">
    <source>
        <dbReference type="EMBL" id="WRQ13108.1"/>
    </source>
</evidence>
<organism evidence="1 2">
    <name type="scientific">Vibrio phage vB_VpM-pA2SJ1</name>
    <dbReference type="NCBI Taxonomy" id="3095964"/>
    <lineage>
        <taxon>Viruses</taxon>
        <taxon>Duplodnaviria</taxon>
        <taxon>Heunggongvirae</taxon>
        <taxon>Uroviricota</taxon>
        <taxon>Caudoviricetes</taxon>
    </lineage>
</organism>
<sequence length="37" mass="4202">MYVERNGALVPMINSPDLTSENDLVFNFLKPETGIIY</sequence>
<evidence type="ECO:0000313" key="2">
    <source>
        <dbReference type="Proteomes" id="UP001432163"/>
    </source>
</evidence>